<gene>
    <name evidence="2" type="ORF">HX845_20440</name>
</gene>
<name>A0A7Y7Y1V2_9PSED</name>
<dbReference type="AlphaFoldDB" id="A0A7Y7Y1V2"/>
<feature type="region of interest" description="Disordered" evidence="1">
    <location>
        <begin position="1"/>
        <end position="28"/>
    </location>
</feature>
<sequence>MNGISRVSPTVEPVPDFPDEAPDGIGQGLEGLEEEVILAGAATLFAVLQQVQLPASGPGRAAVSPGGSRRAEVGTGSVDRPQEPFGDRAGPGLAPAEGPLNQGDVEGARISTVAAAEERVGWARGTAGVDGQPGDGLDARTQAMPAHGEGPLTGSGANAASMPPETGAPVPETEPGSPSELLPGSLLVRSEPQALAGQVLAEGASGEQDATPERHDGAPPEPAEQEDDGTGQHFLQVPFSNERARGEVLITREGAGSTGLLIRASDRQVFEQLQVNFDRNRQPHWWLDDGPLSPAPDDGGRGS</sequence>
<feature type="region of interest" description="Disordered" evidence="1">
    <location>
        <begin position="56"/>
        <end position="104"/>
    </location>
</feature>
<evidence type="ECO:0000313" key="3">
    <source>
        <dbReference type="Proteomes" id="UP000517547"/>
    </source>
</evidence>
<reference evidence="2 3" key="1">
    <citation type="submission" date="2020-04" db="EMBL/GenBank/DDBJ databases">
        <title>Molecular characterization of pseudomonads from Agaricus bisporus reveal novel blotch 2 pathogens in Western Europe.</title>
        <authorList>
            <person name="Taparia T."/>
            <person name="Krijger M."/>
            <person name="Haynes E."/>
            <person name="Elpinstone J.G."/>
            <person name="Noble R."/>
            <person name="Van Der Wolf J."/>
        </authorList>
    </citation>
    <scope>NUCLEOTIDE SEQUENCE [LARGE SCALE GENOMIC DNA]</scope>
    <source>
        <strain evidence="2 3">IPO3738</strain>
    </source>
</reference>
<dbReference type="EMBL" id="JACAQE010000007">
    <property type="protein sequence ID" value="NWC16041.1"/>
    <property type="molecule type" value="Genomic_DNA"/>
</dbReference>
<evidence type="ECO:0000313" key="2">
    <source>
        <dbReference type="EMBL" id="NWC16041.1"/>
    </source>
</evidence>
<evidence type="ECO:0000256" key="1">
    <source>
        <dbReference type="SAM" id="MobiDB-lite"/>
    </source>
</evidence>
<feature type="region of interest" description="Disordered" evidence="1">
    <location>
        <begin position="124"/>
        <end position="234"/>
    </location>
</feature>
<proteinExistence type="predicted"/>
<accession>A0A7Y7Y1V2</accession>
<feature type="compositionally biased region" description="Low complexity" evidence="1">
    <location>
        <begin position="174"/>
        <end position="187"/>
    </location>
</feature>
<dbReference type="RefSeq" id="WP_017128067.1">
    <property type="nucleotide sequence ID" value="NZ_JACAQE010000007.1"/>
</dbReference>
<comment type="caution">
    <text evidence="2">The sequence shown here is derived from an EMBL/GenBank/DDBJ whole genome shotgun (WGS) entry which is preliminary data.</text>
</comment>
<organism evidence="2 3">
    <name type="scientific">Pseudomonas gingeri</name>
    <dbReference type="NCBI Taxonomy" id="117681"/>
    <lineage>
        <taxon>Bacteria</taxon>
        <taxon>Pseudomonadati</taxon>
        <taxon>Pseudomonadota</taxon>
        <taxon>Gammaproteobacteria</taxon>
        <taxon>Pseudomonadales</taxon>
        <taxon>Pseudomonadaceae</taxon>
        <taxon>Pseudomonas</taxon>
    </lineage>
</organism>
<protein>
    <submittedName>
        <fullName evidence="2">Uncharacterized protein</fullName>
    </submittedName>
</protein>
<dbReference type="Proteomes" id="UP000517547">
    <property type="component" value="Unassembled WGS sequence"/>
</dbReference>
<feature type="region of interest" description="Disordered" evidence="1">
    <location>
        <begin position="282"/>
        <end position="303"/>
    </location>
</feature>